<protein>
    <submittedName>
        <fullName evidence="4">Phage shock protein PspC (Stress-responsive transcriptional regulator)</fullName>
    </submittedName>
</protein>
<dbReference type="PANTHER" id="PTHR45725">
    <property type="entry name" value="FORMIN HOMOLOGY 2 FAMILY MEMBER"/>
    <property type="match status" value="1"/>
</dbReference>
<feature type="domain" description="Phage shock protein PspC N-terminal" evidence="3">
    <location>
        <begin position="48"/>
        <end position="102"/>
    </location>
</feature>
<evidence type="ECO:0000256" key="1">
    <source>
        <dbReference type="SAM" id="MobiDB-lite"/>
    </source>
</evidence>
<proteinExistence type="predicted"/>
<feature type="transmembrane region" description="Helical" evidence="2">
    <location>
        <begin position="345"/>
        <end position="363"/>
    </location>
</feature>
<feature type="transmembrane region" description="Helical" evidence="2">
    <location>
        <begin position="312"/>
        <end position="333"/>
    </location>
</feature>
<sequence>MDTQTPDPAEPRSSEPGPAPSSYTSPATPPPPAPPGDSAFFASVRRSGLVRSDERWIGGVAGGIALRLGVDPLLVRGVLGASVLLGGLGMVLYGIGWALLPEQKDGRIHLEETIRGRFDAALLGAVALLVVGLNRNDHWFGWWGGRDFGWLNGLLWVAAVVVAVVLVVKAAGNRRTPPAYGPYPGIPAPPAPGTTAPGAPPSGPSAAATETTSYGPVRMTKTSEPAASAPHPTAAYPTAPYPPAPASPAQPYYGQPQPYPAQPYPTQGYAPVPPPAPRVSTPGPGSTTFGVVAALVLLTFAVLLAAERSGDFTGSVGLTGGAVAIVLLGLAAMVSGLRGRRSSGLGTLAVLTTLVVLPLAWAGERDWTWDGDSHAAIADTDFLVTERDVASRGYELGLGDSTVDLSGVELTDETLRVPIDMGAGSLRVLVPEGTAVVADVTLGAGDITWHVDEPLEKTGGVGLGERSYRSDEVVDGTAPELALVVSLGAGDITIEEAR</sequence>
<feature type="region of interest" description="Disordered" evidence="1">
    <location>
        <begin position="178"/>
        <end position="282"/>
    </location>
</feature>
<dbReference type="RefSeq" id="WP_183295519.1">
    <property type="nucleotide sequence ID" value="NZ_JACHVX010000002.1"/>
</dbReference>
<feature type="transmembrane region" description="Helical" evidence="2">
    <location>
        <begin position="288"/>
        <end position="306"/>
    </location>
</feature>
<dbReference type="Pfam" id="PF04024">
    <property type="entry name" value="PspC"/>
    <property type="match status" value="1"/>
</dbReference>
<feature type="region of interest" description="Disordered" evidence="1">
    <location>
        <begin position="1"/>
        <end position="38"/>
    </location>
</feature>
<evidence type="ECO:0000256" key="2">
    <source>
        <dbReference type="SAM" id="Phobius"/>
    </source>
</evidence>
<dbReference type="InterPro" id="IPR051425">
    <property type="entry name" value="Formin_Homology"/>
</dbReference>
<dbReference type="PANTHER" id="PTHR45725:SF1">
    <property type="entry name" value="DISHEVELLED ASSOCIATED ACTIVATOR OF MORPHOGENESIS, ISOFORM D"/>
    <property type="match status" value="1"/>
</dbReference>
<keyword evidence="2" id="KW-1133">Transmembrane helix</keyword>
<feature type="compositionally biased region" description="Pro residues" evidence="1">
    <location>
        <begin position="239"/>
        <end position="248"/>
    </location>
</feature>
<dbReference type="Proteomes" id="UP000518206">
    <property type="component" value="Unassembled WGS sequence"/>
</dbReference>
<dbReference type="EMBL" id="JACHVX010000002">
    <property type="protein sequence ID" value="MBB2922637.1"/>
    <property type="molecule type" value="Genomic_DNA"/>
</dbReference>
<name>A0A7W4UEL1_9CELL</name>
<keyword evidence="2" id="KW-0812">Transmembrane</keyword>
<gene>
    <name evidence="4" type="ORF">FHR80_001549</name>
</gene>
<evidence type="ECO:0000259" key="3">
    <source>
        <dbReference type="Pfam" id="PF04024"/>
    </source>
</evidence>
<dbReference type="AlphaFoldDB" id="A0A7W4UEL1"/>
<feature type="compositionally biased region" description="Low complexity" evidence="1">
    <location>
        <begin position="225"/>
        <end position="238"/>
    </location>
</feature>
<feature type="compositionally biased region" description="Pro residues" evidence="1">
    <location>
        <begin position="179"/>
        <end position="203"/>
    </location>
</feature>
<accession>A0A7W4UEL1</accession>
<keyword evidence="2" id="KW-0472">Membrane</keyword>
<evidence type="ECO:0000313" key="5">
    <source>
        <dbReference type="Proteomes" id="UP000518206"/>
    </source>
</evidence>
<feature type="transmembrane region" description="Helical" evidence="2">
    <location>
        <begin position="120"/>
        <end position="136"/>
    </location>
</feature>
<evidence type="ECO:0000313" key="4">
    <source>
        <dbReference type="EMBL" id="MBB2922637.1"/>
    </source>
</evidence>
<dbReference type="InterPro" id="IPR007168">
    <property type="entry name" value="Phageshock_PspC_N"/>
</dbReference>
<reference evidence="4 5" key="1">
    <citation type="submission" date="2020-08" db="EMBL/GenBank/DDBJ databases">
        <title>The Agave Microbiome: Exploring the role of microbial communities in plant adaptations to desert environments.</title>
        <authorList>
            <person name="Partida-Martinez L.P."/>
        </authorList>
    </citation>
    <scope>NUCLEOTIDE SEQUENCE [LARGE SCALE GENOMIC DNA]</scope>
    <source>
        <strain evidence="4 5">RAS26</strain>
    </source>
</reference>
<feature type="transmembrane region" description="Helical" evidence="2">
    <location>
        <begin position="78"/>
        <end position="100"/>
    </location>
</feature>
<comment type="caution">
    <text evidence="4">The sequence shown here is derived from an EMBL/GenBank/DDBJ whole genome shotgun (WGS) entry which is preliminary data.</text>
</comment>
<feature type="transmembrane region" description="Helical" evidence="2">
    <location>
        <begin position="148"/>
        <end position="168"/>
    </location>
</feature>
<reference evidence="4 5" key="2">
    <citation type="submission" date="2020-08" db="EMBL/GenBank/DDBJ databases">
        <authorList>
            <person name="Partida-Martinez L."/>
            <person name="Huntemann M."/>
            <person name="Clum A."/>
            <person name="Wang J."/>
            <person name="Palaniappan K."/>
            <person name="Ritter S."/>
            <person name="Chen I.-M."/>
            <person name="Stamatis D."/>
            <person name="Reddy T."/>
            <person name="O'Malley R."/>
            <person name="Daum C."/>
            <person name="Shapiro N."/>
            <person name="Ivanova N."/>
            <person name="Kyrpides N."/>
            <person name="Woyke T."/>
        </authorList>
    </citation>
    <scope>NUCLEOTIDE SEQUENCE [LARGE SCALE GENOMIC DNA]</scope>
    <source>
        <strain evidence="4 5">RAS26</strain>
    </source>
</reference>
<organism evidence="4 5">
    <name type="scientific">Cellulomonas cellasea</name>
    <dbReference type="NCBI Taxonomy" id="43670"/>
    <lineage>
        <taxon>Bacteria</taxon>
        <taxon>Bacillati</taxon>
        <taxon>Actinomycetota</taxon>
        <taxon>Actinomycetes</taxon>
        <taxon>Micrococcales</taxon>
        <taxon>Cellulomonadaceae</taxon>
        <taxon>Cellulomonas</taxon>
    </lineage>
</organism>